<dbReference type="Proteomes" id="UP000069935">
    <property type="component" value="Chromosome 2"/>
</dbReference>
<protein>
    <submittedName>
        <fullName evidence="2">NADPH:quinone oxidoreductase</fullName>
    </submittedName>
</protein>
<organism evidence="2 3">
    <name type="scientific">Azospirillum thiophilum</name>
    <dbReference type="NCBI Taxonomy" id="528244"/>
    <lineage>
        <taxon>Bacteria</taxon>
        <taxon>Pseudomonadati</taxon>
        <taxon>Pseudomonadota</taxon>
        <taxon>Alphaproteobacteria</taxon>
        <taxon>Rhodospirillales</taxon>
        <taxon>Azospirillaceae</taxon>
        <taxon>Azospirillum</taxon>
    </lineage>
</organism>
<keyword evidence="3" id="KW-1185">Reference proteome</keyword>
<reference evidence="3" key="1">
    <citation type="submission" date="2015-08" db="EMBL/GenBank/DDBJ databases">
        <title>Complete Genome Sequence of Azospirillum thiophilum BV-S.</title>
        <authorList>
            <person name="Fomenkov A."/>
            <person name="Vincze T."/>
            <person name="Grabovich M."/>
            <person name="Dubinina G."/>
            <person name="Orlova M."/>
            <person name="Belousova E."/>
            <person name="Roberts R.J."/>
        </authorList>
    </citation>
    <scope>NUCLEOTIDE SEQUENCE [LARGE SCALE GENOMIC DNA]</scope>
    <source>
        <strain evidence="3">BV-S</strain>
    </source>
</reference>
<evidence type="ECO:0000259" key="1">
    <source>
        <dbReference type="SMART" id="SM00829"/>
    </source>
</evidence>
<dbReference type="InterPro" id="IPR013149">
    <property type="entry name" value="ADH-like_C"/>
</dbReference>
<dbReference type="Pfam" id="PF00107">
    <property type="entry name" value="ADH_zinc_N"/>
    <property type="match status" value="1"/>
</dbReference>
<reference evidence="2 3" key="2">
    <citation type="journal article" date="2016" name="Genome Announc.">
        <title>Complete Genome Sequence of a Strain of Azospirillum thiophilum Isolated from a Sulfide Spring.</title>
        <authorList>
            <person name="Fomenkov A."/>
            <person name="Vincze T."/>
            <person name="Grabovich M."/>
            <person name="Anton B.P."/>
            <person name="Dubinina G."/>
            <person name="Orlova M."/>
            <person name="Belousova E."/>
            <person name="Roberts R.J."/>
        </authorList>
    </citation>
    <scope>NUCLEOTIDE SEQUENCE [LARGE SCALE GENOMIC DNA]</scope>
    <source>
        <strain evidence="2 3">BV-S</strain>
    </source>
</reference>
<dbReference type="SUPFAM" id="SSF50129">
    <property type="entry name" value="GroES-like"/>
    <property type="match status" value="1"/>
</dbReference>
<dbReference type="PROSITE" id="PS01162">
    <property type="entry name" value="QOR_ZETA_CRYSTAL"/>
    <property type="match status" value="1"/>
</dbReference>
<dbReference type="AlphaFoldDB" id="A0AAC8ZUN5"/>
<feature type="domain" description="Enoyl reductase (ER)" evidence="1">
    <location>
        <begin position="10"/>
        <end position="326"/>
    </location>
</feature>
<dbReference type="InterPro" id="IPR011032">
    <property type="entry name" value="GroES-like_sf"/>
</dbReference>
<dbReference type="PANTHER" id="PTHR43677">
    <property type="entry name" value="SHORT-CHAIN DEHYDROGENASE/REDUCTASE"/>
    <property type="match status" value="1"/>
</dbReference>
<dbReference type="InterPro" id="IPR036291">
    <property type="entry name" value="NAD(P)-bd_dom_sf"/>
</dbReference>
<dbReference type="InterPro" id="IPR002364">
    <property type="entry name" value="Quin_OxRdtase/zeta-crystal_CS"/>
</dbReference>
<dbReference type="SUPFAM" id="SSF51735">
    <property type="entry name" value="NAD(P)-binding Rossmann-fold domains"/>
    <property type="match status" value="1"/>
</dbReference>
<dbReference type="PANTHER" id="PTHR43677:SF4">
    <property type="entry name" value="QUINONE OXIDOREDUCTASE-LIKE PROTEIN 2"/>
    <property type="match status" value="1"/>
</dbReference>
<proteinExistence type="predicted"/>
<evidence type="ECO:0000313" key="2">
    <source>
        <dbReference type="EMBL" id="ALG72609.1"/>
    </source>
</evidence>
<evidence type="ECO:0000313" key="3">
    <source>
        <dbReference type="Proteomes" id="UP000069935"/>
    </source>
</evidence>
<gene>
    <name evidence="2" type="ORF">AL072_16310</name>
</gene>
<dbReference type="CDD" id="cd08241">
    <property type="entry name" value="QOR1"/>
    <property type="match status" value="1"/>
</dbReference>
<dbReference type="KEGG" id="ati:AL072_16310"/>
<sequence length="328" mass="35152">MRAITIRQFGEPDGMAIEERPTPQAGPNEVLVSVRSIGVNYPDLLVIDGKYQILAKPPFSPGKDAAGVVLAVGADVDTCKPGDRVVCQLEYGAYAEEITVPADQCFVLPDALSFDEAAAMGLAYQTAHFALVERGMYRTGEIVLVNGAAGGVGLAAVQIAKGLGATVIAGVIGEDQAAIARENGADHTVDLSMPDLRNALRDRIREITGGHGVDVVLDPVGGEAFTAALRSMAWRGRMVVIGFVSGTIPEVKVNYLLVKNIHVSGLQWSDYRDRTPDWVRRVQTELFDLYTAGAIRPKVMKSFAFEDYAQALGLVREGKVTGKVVLRV</sequence>
<dbReference type="EMBL" id="CP012402">
    <property type="protein sequence ID" value="ALG72609.1"/>
    <property type="molecule type" value="Genomic_DNA"/>
</dbReference>
<dbReference type="GO" id="GO:0008270">
    <property type="term" value="F:zinc ion binding"/>
    <property type="evidence" value="ECO:0007669"/>
    <property type="project" value="InterPro"/>
</dbReference>
<dbReference type="Pfam" id="PF08240">
    <property type="entry name" value="ADH_N"/>
    <property type="match status" value="1"/>
</dbReference>
<dbReference type="GO" id="GO:0016491">
    <property type="term" value="F:oxidoreductase activity"/>
    <property type="evidence" value="ECO:0007669"/>
    <property type="project" value="InterPro"/>
</dbReference>
<accession>A0AAC8ZUN5</accession>
<dbReference type="InterPro" id="IPR013154">
    <property type="entry name" value="ADH-like_N"/>
</dbReference>
<name>A0AAC8ZUN5_9PROT</name>
<dbReference type="Gene3D" id="3.40.50.720">
    <property type="entry name" value="NAD(P)-binding Rossmann-like Domain"/>
    <property type="match status" value="1"/>
</dbReference>
<dbReference type="SMART" id="SM00829">
    <property type="entry name" value="PKS_ER"/>
    <property type="match status" value="1"/>
</dbReference>
<dbReference type="InterPro" id="IPR051397">
    <property type="entry name" value="Zn-ADH-like_protein"/>
</dbReference>
<dbReference type="InterPro" id="IPR020843">
    <property type="entry name" value="ER"/>
</dbReference>
<dbReference type="RefSeq" id="WP_045583165.1">
    <property type="nucleotide sequence ID" value="NZ_CP012402.1"/>
</dbReference>
<dbReference type="Gene3D" id="3.90.180.10">
    <property type="entry name" value="Medium-chain alcohol dehydrogenases, catalytic domain"/>
    <property type="match status" value="1"/>
</dbReference>